<evidence type="ECO:0000313" key="2">
    <source>
        <dbReference type="EMBL" id="PWF27328.1"/>
    </source>
</evidence>
<dbReference type="InterPro" id="IPR017927">
    <property type="entry name" value="FAD-bd_FR_type"/>
</dbReference>
<dbReference type="SUPFAM" id="SSF63380">
    <property type="entry name" value="Riboflavin synthase domain-like"/>
    <property type="match status" value="1"/>
</dbReference>
<dbReference type="PANTHER" id="PTHR30157:SF0">
    <property type="entry name" value="NADPH-DEPENDENT FERRIC-CHELATE REDUCTASE"/>
    <property type="match status" value="1"/>
</dbReference>
<dbReference type="InterPro" id="IPR039261">
    <property type="entry name" value="FNR_nucleotide-bd"/>
</dbReference>
<proteinExistence type="predicted"/>
<feature type="domain" description="FAD-binding FR-type" evidence="1">
    <location>
        <begin position="7"/>
        <end position="140"/>
    </location>
</feature>
<gene>
    <name evidence="2" type="ORF">DD236_02780</name>
</gene>
<dbReference type="Pfam" id="PF08021">
    <property type="entry name" value="FAD_binding_9"/>
    <property type="match status" value="1"/>
</dbReference>
<dbReference type="InterPro" id="IPR039374">
    <property type="entry name" value="SIP_fam"/>
</dbReference>
<protein>
    <submittedName>
        <fullName evidence="2">Siderophore-interacting protein</fullName>
    </submittedName>
</protein>
<dbReference type="InterPro" id="IPR013113">
    <property type="entry name" value="SIP_FAD-bd"/>
</dbReference>
<dbReference type="AlphaFoldDB" id="A0A2V1K788"/>
<dbReference type="Pfam" id="PF04954">
    <property type="entry name" value="SIP"/>
    <property type="match status" value="1"/>
</dbReference>
<name>A0A2V1K788_9ACTO</name>
<dbReference type="GO" id="GO:0016491">
    <property type="term" value="F:oxidoreductase activity"/>
    <property type="evidence" value="ECO:0007669"/>
    <property type="project" value="InterPro"/>
</dbReference>
<evidence type="ECO:0000313" key="3">
    <source>
        <dbReference type="Proteomes" id="UP000245283"/>
    </source>
</evidence>
<accession>A0A2V1K788</accession>
<dbReference type="InterPro" id="IPR007037">
    <property type="entry name" value="SIP_rossman_dom"/>
</dbReference>
<dbReference type="InterPro" id="IPR017938">
    <property type="entry name" value="Riboflavin_synthase-like_b-brl"/>
</dbReference>
<dbReference type="Gene3D" id="3.40.50.80">
    <property type="entry name" value="Nucleotide-binding domain of ferredoxin-NADP reductase (FNR) module"/>
    <property type="match status" value="1"/>
</dbReference>
<dbReference type="EMBL" id="QETB01000001">
    <property type="protein sequence ID" value="PWF27328.1"/>
    <property type="molecule type" value="Genomic_DNA"/>
</dbReference>
<dbReference type="RefSeq" id="WP_109092828.1">
    <property type="nucleotide sequence ID" value="NZ_JBQDCU010000073.1"/>
</dbReference>
<sequence length="302" mass="32998">MSHHIHLDPDLPTVITVQSLSDIAPRMRRVRFAGPGVVTYLSKPRIPNIKLFFPESEGELSLQSIMAAAQSGPEALAKVFPKLKPRVRTYTVRNYNTEEGWMDIDFVRHGSDGLASSWVEDAQAGSMLAVPGGGGRLPAASPWIALVADDTGLPATLQILEDLPANQRGVALIEVAGEEDQLPVTAPAGVEVRWIHRGDVPPGRSTLLLDEALKLEIPTPYEDVFIWAGAEARVVRDLRKRVRSLGVPRRNLLIIGYWHQGATETAYADSSNHDRVSDESMVMLDSHAPLAKDSVRSLLARG</sequence>
<dbReference type="Proteomes" id="UP000245283">
    <property type="component" value="Unassembled WGS sequence"/>
</dbReference>
<evidence type="ECO:0000259" key="1">
    <source>
        <dbReference type="PROSITE" id="PS51384"/>
    </source>
</evidence>
<comment type="caution">
    <text evidence="2">The sequence shown here is derived from an EMBL/GenBank/DDBJ whole genome shotgun (WGS) entry which is preliminary data.</text>
</comment>
<organism evidence="2 3">
    <name type="scientific">Ancrocorticia populi</name>
    <dbReference type="NCBI Taxonomy" id="2175228"/>
    <lineage>
        <taxon>Bacteria</taxon>
        <taxon>Bacillati</taxon>
        <taxon>Actinomycetota</taxon>
        <taxon>Actinomycetes</taxon>
        <taxon>Actinomycetales</taxon>
        <taxon>Actinomycetaceae</taxon>
        <taxon>Ancrocorticia</taxon>
    </lineage>
</organism>
<reference evidence="3" key="1">
    <citation type="submission" date="2018-05" db="EMBL/GenBank/DDBJ databases">
        <authorList>
            <person name="Li Y."/>
        </authorList>
    </citation>
    <scope>NUCLEOTIDE SEQUENCE [LARGE SCALE GENOMIC DNA]</scope>
    <source>
        <strain evidence="3">sk1b4</strain>
    </source>
</reference>
<dbReference type="OrthoDB" id="9814826at2"/>
<dbReference type="CDD" id="cd06193">
    <property type="entry name" value="siderophore_interacting"/>
    <property type="match status" value="1"/>
</dbReference>
<keyword evidence="3" id="KW-1185">Reference proteome</keyword>
<dbReference type="PANTHER" id="PTHR30157">
    <property type="entry name" value="FERRIC REDUCTASE, NADPH-DEPENDENT"/>
    <property type="match status" value="1"/>
</dbReference>
<dbReference type="PROSITE" id="PS51384">
    <property type="entry name" value="FAD_FR"/>
    <property type="match status" value="1"/>
</dbReference>
<dbReference type="Gene3D" id="2.40.30.10">
    <property type="entry name" value="Translation factors"/>
    <property type="match status" value="1"/>
</dbReference>